<evidence type="ECO:0000256" key="2">
    <source>
        <dbReference type="SAM" id="MobiDB-lite"/>
    </source>
</evidence>
<keyword evidence="1" id="KW-0479">Metal-binding</keyword>
<feature type="compositionally biased region" description="Polar residues" evidence="2">
    <location>
        <begin position="1"/>
        <end position="11"/>
    </location>
</feature>
<dbReference type="InterPro" id="IPR001841">
    <property type="entry name" value="Znf_RING"/>
</dbReference>
<feature type="compositionally biased region" description="Pro residues" evidence="2">
    <location>
        <begin position="43"/>
        <end position="52"/>
    </location>
</feature>
<accession>A0A6A6VFL7</accession>
<dbReference type="OrthoDB" id="5600418at2759"/>
<feature type="domain" description="RING-type" evidence="3">
    <location>
        <begin position="101"/>
        <end position="146"/>
    </location>
</feature>
<feature type="compositionally biased region" description="Low complexity" evidence="2">
    <location>
        <begin position="12"/>
        <end position="24"/>
    </location>
</feature>
<dbReference type="AlphaFoldDB" id="A0A6A6VFL7"/>
<name>A0A6A6VFL7_9PLEO</name>
<dbReference type="PROSITE" id="PS50089">
    <property type="entry name" value="ZF_RING_2"/>
    <property type="match status" value="1"/>
</dbReference>
<feature type="region of interest" description="Disordered" evidence="2">
    <location>
        <begin position="1"/>
        <end position="86"/>
    </location>
</feature>
<keyword evidence="1" id="KW-0863">Zinc-finger</keyword>
<feature type="region of interest" description="Disordered" evidence="2">
    <location>
        <begin position="207"/>
        <end position="261"/>
    </location>
</feature>
<dbReference type="Proteomes" id="UP000799440">
    <property type="component" value="Unassembled WGS sequence"/>
</dbReference>
<feature type="compositionally biased region" description="Basic and acidic residues" evidence="2">
    <location>
        <begin position="328"/>
        <end position="338"/>
    </location>
</feature>
<protein>
    <recommendedName>
        <fullName evidence="3">RING-type domain-containing protein</fullName>
    </recommendedName>
</protein>
<dbReference type="GO" id="GO:0008270">
    <property type="term" value="F:zinc ion binding"/>
    <property type="evidence" value="ECO:0007669"/>
    <property type="project" value="UniProtKB-KW"/>
</dbReference>
<reference evidence="4" key="1">
    <citation type="journal article" date="2020" name="Stud. Mycol.">
        <title>101 Dothideomycetes genomes: a test case for predicting lifestyles and emergence of pathogens.</title>
        <authorList>
            <person name="Haridas S."/>
            <person name="Albert R."/>
            <person name="Binder M."/>
            <person name="Bloem J."/>
            <person name="Labutti K."/>
            <person name="Salamov A."/>
            <person name="Andreopoulos B."/>
            <person name="Baker S."/>
            <person name="Barry K."/>
            <person name="Bills G."/>
            <person name="Bluhm B."/>
            <person name="Cannon C."/>
            <person name="Castanera R."/>
            <person name="Culley D."/>
            <person name="Daum C."/>
            <person name="Ezra D."/>
            <person name="Gonzalez J."/>
            <person name="Henrissat B."/>
            <person name="Kuo A."/>
            <person name="Liang C."/>
            <person name="Lipzen A."/>
            <person name="Lutzoni F."/>
            <person name="Magnuson J."/>
            <person name="Mondo S."/>
            <person name="Nolan M."/>
            <person name="Ohm R."/>
            <person name="Pangilinan J."/>
            <person name="Park H.-J."/>
            <person name="Ramirez L."/>
            <person name="Alfaro M."/>
            <person name="Sun H."/>
            <person name="Tritt A."/>
            <person name="Yoshinaga Y."/>
            <person name="Zwiers L.-H."/>
            <person name="Turgeon B."/>
            <person name="Goodwin S."/>
            <person name="Spatafora J."/>
            <person name="Crous P."/>
            <person name="Grigoriev I."/>
        </authorList>
    </citation>
    <scope>NUCLEOTIDE SEQUENCE</scope>
    <source>
        <strain evidence="4">CBS 119925</strain>
    </source>
</reference>
<dbReference type="SUPFAM" id="SSF57850">
    <property type="entry name" value="RING/U-box"/>
    <property type="match status" value="1"/>
</dbReference>
<sequence length="338" mass="37026">MQSAGTYNQGFSLSSPAPSLKPPSEVSSHSYKFLCHTSLPPSSKLPPSPTPRHYPSDQPAKQAPKWPFAPSSINPKKTPPRHKMKKDRFLASLTRTTTESPVCWTDYTLTGEHAVVRLGCGHWCCASCLRSIVEEPENQHVCPLCRNHLYYGNGWLPVPRFRELWGILEAIGGARSVARAATVPAGPEGIKILRGFLDEIEAVVEQNNKDDDEADNILAFPSSSSSSEDQEDINQPSAGPASLLPPSSVEPTTEPSPAGRRFTFPYAQFYPENLRPETPEDANDGGEDLLNLEEETQETATVTRHRAPEVHEDLVGLDLGPSKSTDGLLHEDLEGLEI</sequence>
<feature type="compositionally biased region" description="Low complexity" evidence="2">
    <location>
        <begin position="236"/>
        <end position="257"/>
    </location>
</feature>
<organism evidence="4 5">
    <name type="scientific">Sporormia fimetaria CBS 119925</name>
    <dbReference type="NCBI Taxonomy" id="1340428"/>
    <lineage>
        <taxon>Eukaryota</taxon>
        <taxon>Fungi</taxon>
        <taxon>Dikarya</taxon>
        <taxon>Ascomycota</taxon>
        <taxon>Pezizomycotina</taxon>
        <taxon>Dothideomycetes</taxon>
        <taxon>Pleosporomycetidae</taxon>
        <taxon>Pleosporales</taxon>
        <taxon>Sporormiaceae</taxon>
        <taxon>Sporormia</taxon>
    </lineage>
</organism>
<keyword evidence="5" id="KW-1185">Reference proteome</keyword>
<dbReference type="Gene3D" id="3.30.40.10">
    <property type="entry name" value="Zinc/RING finger domain, C3HC4 (zinc finger)"/>
    <property type="match status" value="1"/>
</dbReference>
<dbReference type="InterPro" id="IPR013083">
    <property type="entry name" value="Znf_RING/FYVE/PHD"/>
</dbReference>
<evidence type="ECO:0000313" key="4">
    <source>
        <dbReference type="EMBL" id="KAF2749355.1"/>
    </source>
</evidence>
<dbReference type="EMBL" id="MU006566">
    <property type="protein sequence ID" value="KAF2749355.1"/>
    <property type="molecule type" value="Genomic_DNA"/>
</dbReference>
<evidence type="ECO:0000313" key="5">
    <source>
        <dbReference type="Proteomes" id="UP000799440"/>
    </source>
</evidence>
<keyword evidence="1" id="KW-0862">Zinc</keyword>
<proteinExistence type="predicted"/>
<evidence type="ECO:0000256" key="1">
    <source>
        <dbReference type="PROSITE-ProRule" id="PRU00175"/>
    </source>
</evidence>
<feature type="compositionally biased region" description="Acidic residues" evidence="2">
    <location>
        <begin position="279"/>
        <end position="297"/>
    </location>
</feature>
<gene>
    <name evidence="4" type="ORF">M011DRAFT_456840</name>
</gene>
<feature type="region of interest" description="Disordered" evidence="2">
    <location>
        <begin position="273"/>
        <end position="338"/>
    </location>
</feature>
<evidence type="ECO:0000259" key="3">
    <source>
        <dbReference type="PROSITE" id="PS50089"/>
    </source>
</evidence>